<name>A0A446BPG1_9PEZI</name>
<proteinExistence type="predicted"/>
<sequence length="277" mass="28864">MPSFAATLPLLASLLAFANGQNFPLSPVASGGPNQNIPYTPAPNTQNGAYPAPYTPAPYTPQNGAYPTPSPTPKPEPSVFLLTQVPATPTVTGTGTTGGQDQGRCDEVAARITPQLIPKPTYPPALKQQADKLGGVQFDTCHEVNFTARAKDIDQVELNKFTQERYRTFIVPIWSKVHELWQACGNRTKDFKAVSAEPCYKWALDLSASSGTAGGVGGAGSVNAESKDKLGRLGDATERLPEALPSETGVVAGAGVSHSAGLGTAALLALFSAAMLA</sequence>
<feature type="compositionally biased region" description="Polar residues" evidence="1">
    <location>
        <begin position="34"/>
        <end position="48"/>
    </location>
</feature>
<accession>A0A446BPG1</accession>
<gene>
    <name evidence="3" type="ORF">TT172_LOCUS6794</name>
</gene>
<feature type="region of interest" description="Disordered" evidence="1">
    <location>
        <begin position="34"/>
        <end position="77"/>
    </location>
</feature>
<evidence type="ECO:0000256" key="1">
    <source>
        <dbReference type="SAM" id="MobiDB-lite"/>
    </source>
</evidence>
<evidence type="ECO:0000256" key="2">
    <source>
        <dbReference type="SAM" id="SignalP"/>
    </source>
</evidence>
<evidence type="ECO:0000313" key="3">
    <source>
        <dbReference type="EMBL" id="SPQ24375.1"/>
    </source>
</evidence>
<feature type="chain" id="PRO_5019246583" evidence="2">
    <location>
        <begin position="21"/>
        <end position="277"/>
    </location>
</feature>
<reference evidence="3 4" key="1">
    <citation type="submission" date="2018-04" db="EMBL/GenBank/DDBJ databases">
        <authorList>
            <person name="Huttner S."/>
            <person name="Dainat J."/>
        </authorList>
    </citation>
    <scope>NUCLEOTIDE SEQUENCE [LARGE SCALE GENOMIC DNA]</scope>
</reference>
<evidence type="ECO:0000313" key="4">
    <source>
        <dbReference type="Proteomes" id="UP000289323"/>
    </source>
</evidence>
<dbReference type="EMBL" id="OUUZ01000013">
    <property type="protein sequence ID" value="SPQ24375.1"/>
    <property type="molecule type" value="Genomic_DNA"/>
</dbReference>
<protein>
    <submittedName>
        <fullName evidence="3">20268955-016e-4972-a282-bc17342c4eb2</fullName>
    </submittedName>
</protein>
<feature type="signal peptide" evidence="2">
    <location>
        <begin position="1"/>
        <end position="20"/>
    </location>
</feature>
<dbReference type="AlphaFoldDB" id="A0A446BPG1"/>
<dbReference type="Proteomes" id="UP000289323">
    <property type="component" value="Unassembled WGS sequence"/>
</dbReference>
<organism evidence="3 4">
    <name type="scientific">Thermothielavioides terrestris</name>
    <dbReference type="NCBI Taxonomy" id="2587410"/>
    <lineage>
        <taxon>Eukaryota</taxon>
        <taxon>Fungi</taxon>
        <taxon>Dikarya</taxon>
        <taxon>Ascomycota</taxon>
        <taxon>Pezizomycotina</taxon>
        <taxon>Sordariomycetes</taxon>
        <taxon>Sordariomycetidae</taxon>
        <taxon>Sordariales</taxon>
        <taxon>Chaetomiaceae</taxon>
        <taxon>Thermothielavioides</taxon>
    </lineage>
</organism>
<keyword evidence="2" id="KW-0732">Signal</keyword>